<reference evidence="1 2" key="1">
    <citation type="submission" date="2021-07" db="EMBL/GenBank/DDBJ databases">
        <authorList>
            <person name="Palmer J.M."/>
        </authorList>
    </citation>
    <scope>NUCLEOTIDE SEQUENCE [LARGE SCALE GENOMIC DNA]</scope>
    <source>
        <strain evidence="1 2">AT_MEX2019</strain>
        <tissue evidence="1">Muscle</tissue>
    </source>
</reference>
<protein>
    <submittedName>
        <fullName evidence="1">Uncharacterized protein</fullName>
    </submittedName>
</protein>
<proteinExistence type="predicted"/>
<accession>A0ABU7BBK9</accession>
<keyword evidence="2" id="KW-1185">Reference proteome</keyword>
<comment type="caution">
    <text evidence="1">The sequence shown here is derived from an EMBL/GenBank/DDBJ whole genome shotgun (WGS) entry which is preliminary data.</text>
</comment>
<dbReference type="Proteomes" id="UP001345963">
    <property type="component" value="Unassembled WGS sequence"/>
</dbReference>
<sequence>MRLHHEGLNTPALLRQKVFLSLKSIDVKPAMMLLKIQKKCRNLWGVSESSRCLHQRHLENFRAQAVKYFPTAFPSSDNIQVEKEIILHFHPRNASMLTPLSFPGVPEKVTSNSGF</sequence>
<name>A0ABU7BBK9_9TELE</name>
<evidence type="ECO:0000313" key="1">
    <source>
        <dbReference type="EMBL" id="MED6247673.1"/>
    </source>
</evidence>
<organism evidence="1 2">
    <name type="scientific">Ataeniobius toweri</name>
    <dbReference type="NCBI Taxonomy" id="208326"/>
    <lineage>
        <taxon>Eukaryota</taxon>
        <taxon>Metazoa</taxon>
        <taxon>Chordata</taxon>
        <taxon>Craniata</taxon>
        <taxon>Vertebrata</taxon>
        <taxon>Euteleostomi</taxon>
        <taxon>Actinopterygii</taxon>
        <taxon>Neopterygii</taxon>
        <taxon>Teleostei</taxon>
        <taxon>Neoteleostei</taxon>
        <taxon>Acanthomorphata</taxon>
        <taxon>Ovalentaria</taxon>
        <taxon>Atherinomorphae</taxon>
        <taxon>Cyprinodontiformes</taxon>
        <taxon>Goodeidae</taxon>
        <taxon>Ataeniobius</taxon>
    </lineage>
</organism>
<evidence type="ECO:0000313" key="2">
    <source>
        <dbReference type="Proteomes" id="UP001345963"/>
    </source>
</evidence>
<dbReference type="EMBL" id="JAHUTI010049436">
    <property type="protein sequence ID" value="MED6247673.1"/>
    <property type="molecule type" value="Genomic_DNA"/>
</dbReference>
<gene>
    <name evidence="1" type="ORF">ATANTOWER_012317</name>
</gene>